<dbReference type="GO" id="GO:0046872">
    <property type="term" value="F:metal ion binding"/>
    <property type="evidence" value="ECO:0007669"/>
    <property type="project" value="UniProtKB-KW"/>
</dbReference>
<evidence type="ECO:0000313" key="7">
    <source>
        <dbReference type="Proteomes" id="UP000294257"/>
    </source>
</evidence>
<dbReference type="Pfam" id="PF01850">
    <property type="entry name" value="PIN"/>
    <property type="match status" value="1"/>
</dbReference>
<dbReference type="Proteomes" id="UP000294257">
    <property type="component" value="Unassembled WGS sequence"/>
</dbReference>
<dbReference type="SUPFAM" id="SSF88723">
    <property type="entry name" value="PIN domain-like"/>
    <property type="match status" value="1"/>
</dbReference>
<dbReference type="OrthoDB" id="286092at2"/>
<dbReference type="AlphaFoldDB" id="A0A4Q7L4Z3"/>
<dbReference type="InterPro" id="IPR002716">
    <property type="entry name" value="PIN_dom"/>
</dbReference>
<keyword evidence="3" id="KW-0378">Hydrolase</keyword>
<keyword evidence="4" id="KW-0460">Magnesium</keyword>
<gene>
    <name evidence="6" type="ORF">EV193_101586</name>
</gene>
<dbReference type="GO" id="GO:0016787">
    <property type="term" value="F:hydrolase activity"/>
    <property type="evidence" value="ECO:0007669"/>
    <property type="project" value="UniProtKB-KW"/>
</dbReference>
<evidence type="ECO:0000259" key="5">
    <source>
        <dbReference type="Pfam" id="PF01850"/>
    </source>
</evidence>
<proteinExistence type="predicted"/>
<evidence type="ECO:0000256" key="4">
    <source>
        <dbReference type="ARBA" id="ARBA00022842"/>
    </source>
</evidence>
<evidence type="ECO:0000256" key="1">
    <source>
        <dbReference type="ARBA" id="ARBA00022722"/>
    </source>
</evidence>
<reference evidence="6 7" key="1">
    <citation type="submission" date="2019-02" db="EMBL/GenBank/DDBJ databases">
        <title>Genomic Encyclopedia of Type Strains, Phase IV (KMG-IV): sequencing the most valuable type-strain genomes for metagenomic binning, comparative biology and taxonomic classification.</title>
        <authorList>
            <person name="Goeker M."/>
        </authorList>
    </citation>
    <scope>NUCLEOTIDE SEQUENCE [LARGE SCALE GENOMIC DNA]</scope>
    <source>
        <strain evidence="6 7">DSM 101727</strain>
    </source>
</reference>
<comment type="caution">
    <text evidence="6">The sequence shown here is derived from an EMBL/GenBank/DDBJ whole genome shotgun (WGS) entry which is preliminary data.</text>
</comment>
<accession>A0A4Q7L4Z3</accession>
<feature type="domain" description="PIN" evidence="5">
    <location>
        <begin position="4"/>
        <end position="122"/>
    </location>
</feature>
<keyword evidence="1" id="KW-0540">Nuclease</keyword>
<dbReference type="EMBL" id="SGWQ01000001">
    <property type="protein sequence ID" value="RZS44709.1"/>
    <property type="molecule type" value="Genomic_DNA"/>
</dbReference>
<evidence type="ECO:0000256" key="3">
    <source>
        <dbReference type="ARBA" id="ARBA00022801"/>
    </source>
</evidence>
<organism evidence="6 7">
    <name type="scientific">Herbihabitans rhizosphaerae</name>
    <dbReference type="NCBI Taxonomy" id="1872711"/>
    <lineage>
        <taxon>Bacteria</taxon>
        <taxon>Bacillati</taxon>
        <taxon>Actinomycetota</taxon>
        <taxon>Actinomycetes</taxon>
        <taxon>Pseudonocardiales</taxon>
        <taxon>Pseudonocardiaceae</taxon>
        <taxon>Herbihabitans</taxon>
    </lineage>
</organism>
<dbReference type="GO" id="GO:0004518">
    <property type="term" value="F:nuclease activity"/>
    <property type="evidence" value="ECO:0007669"/>
    <property type="project" value="UniProtKB-KW"/>
</dbReference>
<evidence type="ECO:0000256" key="2">
    <source>
        <dbReference type="ARBA" id="ARBA00022723"/>
    </source>
</evidence>
<dbReference type="RefSeq" id="WP_130342356.1">
    <property type="nucleotide sequence ID" value="NZ_SGWQ01000001.1"/>
</dbReference>
<protein>
    <submittedName>
        <fullName evidence="6">PIN domain nuclease of toxin-antitoxin system</fullName>
    </submittedName>
</protein>
<evidence type="ECO:0000313" key="6">
    <source>
        <dbReference type="EMBL" id="RZS44709.1"/>
    </source>
</evidence>
<keyword evidence="7" id="KW-1185">Reference proteome</keyword>
<name>A0A4Q7L4Z3_9PSEU</name>
<dbReference type="InterPro" id="IPR029060">
    <property type="entry name" value="PIN-like_dom_sf"/>
</dbReference>
<dbReference type="Gene3D" id="3.40.50.1010">
    <property type="entry name" value="5'-nuclease"/>
    <property type="match status" value="1"/>
</dbReference>
<sequence>MTSILDASAALALLRRETGHEVVAERLRDDRVLMSAVNYSETVQKLAQLGSTTAADDASALVALGVTVAAFDTDSAVLTADLWPTTRTAGLSLGDRACLALTASVPDAVALTADRAWLKVDGVAVDVIR</sequence>
<keyword evidence="2" id="KW-0479">Metal-binding</keyword>